<evidence type="ECO:0000256" key="4">
    <source>
        <dbReference type="ARBA" id="ARBA00023163"/>
    </source>
</evidence>
<dbReference type="SUPFAM" id="SSF53850">
    <property type="entry name" value="Periplasmic binding protein-like II"/>
    <property type="match status" value="1"/>
</dbReference>
<accession>A0ABT7QLK6</accession>
<reference evidence="6" key="2">
    <citation type="journal article" date="2023" name="Microbiome">
        <title>Synthase-selected sorting approach identifies a beta-lactone synthase in a nudibranch symbiotic bacterium.</title>
        <authorList>
            <person name="Dzunkova M."/>
            <person name="La Clair J.J."/>
            <person name="Tyml T."/>
            <person name="Doud D."/>
            <person name="Schulz F."/>
            <person name="Piquer-Esteban S."/>
            <person name="Porcel Sanchis D."/>
            <person name="Osborn A."/>
            <person name="Robinson D."/>
            <person name="Louie K.B."/>
            <person name="Bowen B.P."/>
            <person name="Bowers R.M."/>
            <person name="Lee J."/>
            <person name="Arnau V."/>
            <person name="Diaz-Villanueva W."/>
            <person name="Stepanauskas R."/>
            <person name="Gosliner T."/>
            <person name="Date S.V."/>
            <person name="Northen T.R."/>
            <person name="Cheng J.F."/>
            <person name="Burkart M.D."/>
            <person name="Woyke T."/>
        </authorList>
    </citation>
    <scope>NUCLEOTIDE SEQUENCE</scope>
    <source>
        <strain evidence="6">Df01</strain>
    </source>
</reference>
<sequence length="317" mass="36066">MNIKFSTLRCLVAVCDNKLNVTEAARELNTMQPLVSKKLIELEEEMENPLFVRNGKRFVSTTKLCDALLVEAREILLKCDNIKALSDSHHNDTIRGDMRIGTTHTQARYILPAVLRQFRQEYADSRIEILQGTPINLVHMLENNQVDMVICTEAMEENSALFSVTAYAWNRSVVMLKTHPLVQEQKMTLKCLTAWPIVTYVHGFTGRRVFDATFHKAGLIPNVVVSAVDSDIIKTYVREGIGVGIVANVCYHEKTDHDLTCFPVSHIFPDMQVRIAYHREKIITHAMQRFMVIFQEQATFLAPQLGAYKPLCTANIE</sequence>
<comment type="similarity">
    <text evidence="1">Belongs to the LysR transcriptional regulatory family.</text>
</comment>
<proteinExistence type="inferred from homology"/>
<dbReference type="Pfam" id="PF03466">
    <property type="entry name" value="LysR_substrate"/>
    <property type="match status" value="1"/>
</dbReference>
<evidence type="ECO:0000259" key="5">
    <source>
        <dbReference type="PROSITE" id="PS50931"/>
    </source>
</evidence>
<evidence type="ECO:0000256" key="2">
    <source>
        <dbReference type="ARBA" id="ARBA00023015"/>
    </source>
</evidence>
<dbReference type="SUPFAM" id="SSF46785">
    <property type="entry name" value="Winged helix' DNA-binding domain"/>
    <property type="match status" value="1"/>
</dbReference>
<dbReference type="InterPro" id="IPR000847">
    <property type="entry name" value="LysR_HTH_N"/>
</dbReference>
<protein>
    <submittedName>
        <fullName evidence="6">LysR substrate-binding domain-containing protein</fullName>
    </submittedName>
</protein>
<keyword evidence="2" id="KW-0805">Transcription regulation</keyword>
<dbReference type="Gene3D" id="3.40.190.10">
    <property type="entry name" value="Periplasmic binding protein-like II"/>
    <property type="match status" value="2"/>
</dbReference>
<dbReference type="PRINTS" id="PR00039">
    <property type="entry name" value="HTHLYSR"/>
</dbReference>
<keyword evidence="4" id="KW-0804">Transcription</keyword>
<dbReference type="Gene3D" id="1.10.10.10">
    <property type="entry name" value="Winged helix-like DNA-binding domain superfamily/Winged helix DNA-binding domain"/>
    <property type="match status" value="1"/>
</dbReference>
<evidence type="ECO:0000313" key="6">
    <source>
        <dbReference type="EMBL" id="MDM5147393.1"/>
    </source>
</evidence>
<evidence type="ECO:0000256" key="1">
    <source>
        <dbReference type="ARBA" id="ARBA00009437"/>
    </source>
</evidence>
<keyword evidence="3" id="KW-0238">DNA-binding</keyword>
<dbReference type="PROSITE" id="PS50931">
    <property type="entry name" value="HTH_LYSR"/>
    <property type="match status" value="1"/>
</dbReference>
<dbReference type="InterPro" id="IPR005119">
    <property type="entry name" value="LysR_subst-bd"/>
</dbReference>
<evidence type="ECO:0000256" key="3">
    <source>
        <dbReference type="ARBA" id="ARBA00023125"/>
    </source>
</evidence>
<dbReference type="EMBL" id="JANQAO010000002">
    <property type="protein sequence ID" value="MDM5147393.1"/>
    <property type="molecule type" value="Genomic_DNA"/>
</dbReference>
<dbReference type="InterPro" id="IPR036390">
    <property type="entry name" value="WH_DNA-bd_sf"/>
</dbReference>
<gene>
    <name evidence="6" type="ORF">NQX30_03280</name>
</gene>
<evidence type="ECO:0000313" key="7">
    <source>
        <dbReference type="Proteomes" id="UP001168167"/>
    </source>
</evidence>
<keyword evidence="7" id="KW-1185">Reference proteome</keyword>
<dbReference type="Pfam" id="PF00126">
    <property type="entry name" value="HTH_1"/>
    <property type="match status" value="1"/>
</dbReference>
<dbReference type="InterPro" id="IPR036388">
    <property type="entry name" value="WH-like_DNA-bd_sf"/>
</dbReference>
<dbReference type="PANTHER" id="PTHR30126">
    <property type="entry name" value="HTH-TYPE TRANSCRIPTIONAL REGULATOR"/>
    <property type="match status" value="1"/>
</dbReference>
<comment type="caution">
    <text evidence="6">The sequence shown here is derived from an EMBL/GenBank/DDBJ whole genome shotgun (WGS) entry which is preliminary data.</text>
</comment>
<feature type="domain" description="HTH lysR-type" evidence="5">
    <location>
        <begin position="3"/>
        <end position="61"/>
    </location>
</feature>
<organism evidence="6 7">
    <name type="scientific">Candidatus Doriopsillibacter californiensis</name>
    <dbReference type="NCBI Taxonomy" id="2970740"/>
    <lineage>
        <taxon>Bacteria</taxon>
        <taxon>Pseudomonadati</taxon>
        <taxon>Pseudomonadota</taxon>
        <taxon>Gammaproteobacteria</taxon>
        <taxon>Candidatus Tethybacterales</taxon>
        <taxon>Candidatus Persebacteraceae</taxon>
        <taxon>Candidatus Doriopsillibacter</taxon>
    </lineage>
</organism>
<dbReference type="PANTHER" id="PTHR30126:SF6">
    <property type="entry name" value="HTH-TYPE TRANSCRIPTIONAL REGULATOR CYSB-RELATED"/>
    <property type="match status" value="1"/>
</dbReference>
<dbReference type="Proteomes" id="UP001168167">
    <property type="component" value="Unassembled WGS sequence"/>
</dbReference>
<reference evidence="6" key="1">
    <citation type="submission" date="2022-08" db="EMBL/GenBank/DDBJ databases">
        <authorList>
            <person name="Dzunkova M."/>
            <person name="La Clair J."/>
            <person name="Tyml T."/>
            <person name="Doud D."/>
            <person name="Schulz F."/>
            <person name="Piquer S."/>
            <person name="Porcel Sanchis D."/>
            <person name="Osborn A."/>
            <person name="Robinson D."/>
            <person name="Louie K.B."/>
            <person name="Bowen B.P."/>
            <person name="Bowers R."/>
            <person name="Lee J."/>
            <person name="Arnau Llombart V."/>
            <person name="Diaz Villanueva W."/>
            <person name="Gosliner T."/>
            <person name="Northen T."/>
            <person name="Cheng J.-F."/>
            <person name="Burkart M.D."/>
            <person name="Woyke T."/>
        </authorList>
    </citation>
    <scope>NUCLEOTIDE SEQUENCE</scope>
    <source>
        <strain evidence="6">Df01</strain>
    </source>
</reference>
<name>A0ABT7QLK6_9GAMM</name>